<dbReference type="EMBL" id="WUBS01000008">
    <property type="protein sequence ID" value="NDL63658.1"/>
    <property type="molecule type" value="Genomic_DNA"/>
</dbReference>
<dbReference type="AlphaFoldDB" id="A0A845SM61"/>
<protein>
    <submittedName>
        <fullName evidence="1">Uncharacterized protein</fullName>
    </submittedName>
</protein>
<sequence length="77" mass="8401">MSRRRASTAMRKRAMTPLKAVFPGSGRWKIFTLERGYRENSNVLETRVITPSGVALPTGSVSSALAGRLPRSEPARG</sequence>
<gene>
    <name evidence="1" type="ORF">GRH90_12980</name>
</gene>
<accession>A0A845SM61</accession>
<keyword evidence="2" id="KW-1185">Reference proteome</keyword>
<reference evidence="1 2" key="2">
    <citation type="submission" date="2020-02" db="EMBL/GenBank/DDBJ databases">
        <title>The new genus of Enterobacteriales.</title>
        <authorList>
            <person name="Kim I.S."/>
        </authorList>
    </citation>
    <scope>NUCLEOTIDE SEQUENCE [LARGE SCALE GENOMIC DNA]</scope>
    <source>
        <strain evidence="1 2">SAP-6</strain>
    </source>
</reference>
<comment type="caution">
    <text evidence="1">The sequence shown here is derived from an EMBL/GenBank/DDBJ whole genome shotgun (WGS) entry which is preliminary data.</text>
</comment>
<evidence type="ECO:0000313" key="2">
    <source>
        <dbReference type="Proteomes" id="UP000461443"/>
    </source>
</evidence>
<name>A0A845SM61_9GAMM</name>
<dbReference type="Proteomes" id="UP000461443">
    <property type="component" value="Unassembled WGS sequence"/>
</dbReference>
<evidence type="ECO:0000313" key="1">
    <source>
        <dbReference type="EMBL" id="NDL63658.1"/>
    </source>
</evidence>
<dbReference type="RefSeq" id="WP_162366374.1">
    <property type="nucleotide sequence ID" value="NZ_WUBS01000008.1"/>
</dbReference>
<proteinExistence type="predicted"/>
<reference evidence="1 2" key="1">
    <citation type="submission" date="2019-12" db="EMBL/GenBank/DDBJ databases">
        <authorList>
            <person name="Lee S.D."/>
        </authorList>
    </citation>
    <scope>NUCLEOTIDE SEQUENCE [LARGE SCALE GENOMIC DNA]</scope>
    <source>
        <strain evidence="1 2">SAP-6</strain>
    </source>
</reference>
<organism evidence="1 2">
    <name type="scientific">Acerihabitans arboris</name>
    <dbReference type="NCBI Taxonomy" id="2691583"/>
    <lineage>
        <taxon>Bacteria</taxon>
        <taxon>Pseudomonadati</taxon>
        <taxon>Pseudomonadota</taxon>
        <taxon>Gammaproteobacteria</taxon>
        <taxon>Enterobacterales</taxon>
        <taxon>Pectobacteriaceae</taxon>
        <taxon>Acerihabitans</taxon>
    </lineage>
</organism>